<dbReference type="Pfam" id="PF03995">
    <property type="entry name" value="Inhibitor_I36"/>
    <property type="match status" value="1"/>
</dbReference>
<feature type="chain" id="PRO_5046356547" evidence="1">
    <location>
        <begin position="31"/>
        <end position="141"/>
    </location>
</feature>
<reference evidence="2 3" key="1">
    <citation type="journal article" date="2024" name="Appl. Microbiol. Biotechnol.">
        <title>Biosynthetic gene clusters with biotechnological applications in novel Antarctic isolates from Actinomycetota.</title>
        <authorList>
            <person name="Bruna P."/>
            <person name="Nunez-Montero K."/>
            <person name="Contreras M.J."/>
            <person name="Leal K."/>
            <person name="Garcia M."/>
            <person name="Abanto M."/>
            <person name="Barrientos L."/>
        </authorList>
    </citation>
    <scope>NUCLEOTIDE SEQUENCE [LARGE SCALE GENOMIC DNA]</scope>
    <source>
        <strain evidence="2 3">Se16.17</strain>
    </source>
</reference>
<dbReference type="EMBL" id="JBBMFV010000004">
    <property type="protein sequence ID" value="MEO3940443.1"/>
    <property type="molecule type" value="Genomic_DNA"/>
</dbReference>
<evidence type="ECO:0000313" key="2">
    <source>
        <dbReference type="EMBL" id="MEO3940443.1"/>
    </source>
</evidence>
<proteinExistence type="predicted"/>
<dbReference type="RefSeq" id="WP_347781988.1">
    <property type="nucleotide sequence ID" value="NZ_JBBMFV010000004.1"/>
</dbReference>
<sequence>MKIIKRITGTVSLLGLAAGAFLAGAPAAQAGSTCPYERLCLYFNSNYEGARADTQYSDGWLGDELFNNGPAGANGWNVQVNNNAASIINNTSETVWVYDDSHCGGNPLSIGPGGRWNLEALGLKNKVSSFFIDNRGNCANR</sequence>
<feature type="signal peptide" evidence="1">
    <location>
        <begin position="1"/>
        <end position="30"/>
    </location>
</feature>
<comment type="caution">
    <text evidence="2">The sequence shown here is derived from an EMBL/GenBank/DDBJ whole genome shotgun (WGS) entry which is preliminary data.</text>
</comment>
<accession>A0ABV0GPG1</accession>
<dbReference type="Proteomes" id="UP001448614">
    <property type="component" value="Unassembled WGS sequence"/>
</dbReference>
<keyword evidence="3" id="KW-1185">Reference proteome</keyword>
<keyword evidence="1" id="KW-0732">Signal</keyword>
<protein>
    <submittedName>
        <fullName evidence="2">Peptidase inhibitor family I36 protein</fullName>
    </submittedName>
</protein>
<evidence type="ECO:0000256" key="1">
    <source>
        <dbReference type="SAM" id="SignalP"/>
    </source>
</evidence>
<evidence type="ECO:0000313" key="3">
    <source>
        <dbReference type="Proteomes" id="UP001448614"/>
    </source>
</evidence>
<organism evidence="2 3">
    <name type="scientific">Paenarthrobacter nicotinovorans</name>
    <name type="common">Arthrobacter nicotinovorans</name>
    <dbReference type="NCBI Taxonomy" id="29320"/>
    <lineage>
        <taxon>Bacteria</taxon>
        <taxon>Bacillati</taxon>
        <taxon>Actinomycetota</taxon>
        <taxon>Actinomycetes</taxon>
        <taxon>Micrococcales</taxon>
        <taxon>Micrococcaceae</taxon>
        <taxon>Paenarthrobacter</taxon>
    </lineage>
</organism>
<dbReference type="Gene3D" id="2.60.20.10">
    <property type="entry name" value="Crystallins"/>
    <property type="match status" value="1"/>
</dbReference>
<gene>
    <name evidence="2" type="ORF">V3C41_05100</name>
</gene>
<name>A0ABV0GPG1_PAENI</name>